<dbReference type="SUPFAM" id="SSF56815">
    <property type="entry name" value="Sec1/munc18-like (SM) proteins"/>
    <property type="match status" value="1"/>
</dbReference>
<comment type="similarity">
    <text evidence="1">Belongs to the STXBP/unc-18/SEC1 family.</text>
</comment>
<dbReference type="Gene3D" id="3.40.50.2060">
    <property type="match status" value="1"/>
</dbReference>
<protein>
    <recommendedName>
        <fullName evidence="4">Sec1 family domain-containing protein 1</fullName>
    </recommendedName>
</protein>
<dbReference type="InterPro" id="IPR001619">
    <property type="entry name" value="Sec1-like"/>
</dbReference>
<evidence type="ECO:0000313" key="2">
    <source>
        <dbReference type="EMBL" id="CCI44331.1"/>
    </source>
</evidence>
<dbReference type="Gene3D" id="3.40.50.1910">
    <property type="match status" value="1"/>
</dbReference>
<dbReference type="GO" id="GO:0016192">
    <property type="term" value="P:vesicle-mediated transport"/>
    <property type="evidence" value="ECO:0007669"/>
    <property type="project" value="InterPro"/>
</dbReference>
<evidence type="ECO:0000256" key="1">
    <source>
        <dbReference type="ARBA" id="ARBA00009884"/>
    </source>
</evidence>
<gene>
    <name evidence="2" type="ORF">BN9_051400</name>
</gene>
<accession>A0A024GCT0</accession>
<organism evidence="2 3">
    <name type="scientific">Albugo candida</name>
    <dbReference type="NCBI Taxonomy" id="65357"/>
    <lineage>
        <taxon>Eukaryota</taxon>
        <taxon>Sar</taxon>
        <taxon>Stramenopiles</taxon>
        <taxon>Oomycota</taxon>
        <taxon>Peronosporomycetes</taxon>
        <taxon>Albuginales</taxon>
        <taxon>Albuginaceae</taxon>
        <taxon>Albugo</taxon>
    </lineage>
</organism>
<sequence length="644" mass="72424">MQIAAMATEMIPTSLQTKQKENVLKMLDFNSESKKSTESWSEQWKILIYDSFGRDIISPILKLQQLRKKGVTLHLLIDSPRDPIADVPAIYFVVATAENIEIIINDCKRDLYDSAHVNFIAPLSQNMIEYFAKRCVEENCASKIAKVMEQFIGFVTLEPSLFSFKQTQSYSRYNKPRLEEQEIMDLMHGIAEKLFSVLSTAKKIPVIRAPRHEGPAQIVAQSLTQLIRKHISSATVDRLNLFQESDAPKSFQRPVLILMDRNEDLPSMLHHPSTYQALVDDLLKVSMNRVKVGVKKSAEEHAQAVVEKTYDLDIVSDSFFRLHAGSLFPDAIDANEEEMKQVTRKEEQIRAKTGGHDTLMTGTKDLVDAVDTLPMLVEKKKMLEVHTNIFQAAFEIITARHIPTFSMLEQKLINGSSVDKNEIAQVLGSKDMGTLADKVRLLMIYYLTSGASTTDIAEFESLYKHLEEANAQESSLSFMTAWTYIKKHTAFQKHASVGGALQTEVNPHSAVPSSAASMSKFKGLAQGFLAQAAASVKNFLPENKKLHVTRVTDAICELRPNTEDDEFIYLDPKITANGAHGQVPRQRTPFREAIVFMIGGGNYNEYQNLMAYAKSQSNPKTIWYGCTELLNAEDFLQQLNSISI</sequence>
<dbReference type="AlphaFoldDB" id="A0A024GCT0"/>
<dbReference type="Gene3D" id="1.25.40.60">
    <property type="match status" value="1"/>
</dbReference>
<dbReference type="InterPro" id="IPR027482">
    <property type="entry name" value="Sec1-like_dom2"/>
</dbReference>
<dbReference type="Proteomes" id="UP000053237">
    <property type="component" value="Unassembled WGS sequence"/>
</dbReference>
<comment type="caution">
    <text evidence="2">The sequence shown here is derived from an EMBL/GenBank/DDBJ whole genome shotgun (WGS) entry which is preliminary data.</text>
</comment>
<evidence type="ECO:0008006" key="4">
    <source>
        <dbReference type="Google" id="ProtNLM"/>
    </source>
</evidence>
<proteinExistence type="inferred from homology"/>
<dbReference type="InParanoid" id="A0A024GCT0"/>
<evidence type="ECO:0000313" key="3">
    <source>
        <dbReference type="Proteomes" id="UP000053237"/>
    </source>
</evidence>
<dbReference type="InterPro" id="IPR043127">
    <property type="entry name" value="Sec-1-like_dom3a"/>
</dbReference>
<dbReference type="OrthoDB" id="10251230at2759"/>
<reference evidence="2 3" key="1">
    <citation type="submission" date="2012-05" db="EMBL/GenBank/DDBJ databases">
        <title>Recombination and specialization in a pathogen metapopulation.</title>
        <authorList>
            <person name="Gardiner A."/>
            <person name="Kemen E."/>
            <person name="Schultz-Larsen T."/>
            <person name="MacLean D."/>
            <person name="Van Oosterhout C."/>
            <person name="Jones J.D.G."/>
        </authorList>
    </citation>
    <scope>NUCLEOTIDE SEQUENCE [LARGE SCALE GENOMIC DNA]</scope>
    <source>
        <strain evidence="2 3">Ac Nc2</strain>
    </source>
</reference>
<dbReference type="InterPro" id="IPR043154">
    <property type="entry name" value="Sec-1-like_dom1"/>
</dbReference>
<dbReference type="PANTHER" id="PTHR11679">
    <property type="entry name" value="VESICLE PROTEIN SORTING-ASSOCIATED"/>
    <property type="match status" value="1"/>
</dbReference>
<dbReference type="FunCoup" id="A0A024GCT0">
    <property type="interactions" value="760"/>
</dbReference>
<dbReference type="InterPro" id="IPR036045">
    <property type="entry name" value="Sec1-like_sf"/>
</dbReference>
<dbReference type="PIRSF" id="PIRSF005715">
    <property type="entry name" value="VPS45_Sec1"/>
    <property type="match status" value="1"/>
</dbReference>
<dbReference type="Pfam" id="PF00995">
    <property type="entry name" value="Sec1"/>
    <property type="match status" value="1"/>
</dbReference>
<dbReference type="STRING" id="65357.A0A024GCT0"/>
<dbReference type="Gene3D" id="3.90.830.10">
    <property type="entry name" value="Syntaxin Binding Protein 1, Chain A, domain 2"/>
    <property type="match status" value="1"/>
</dbReference>
<dbReference type="EMBL" id="CAIX01000068">
    <property type="protein sequence ID" value="CCI44331.1"/>
    <property type="molecule type" value="Genomic_DNA"/>
</dbReference>
<keyword evidence="3" id="KW-1185">Reference proteome</keyword>
<name>A0A024GCT0_9STRA</name>